<sequence>MPGSPVAFCDLWGNIVKLGVLGPLSVQVESALYTPSAPKMRSVLATLLVHADQVVPVSSLIRELWDEEPPVSCLTTLQTYILNLRKLLASATGMSGRQVASELLVTRSGGYLFRTAHGDLDVHRFHELVADGRRALSSGDDQAALCTLSSALQLWRGPALVDVVAGRILEGRRQQFEESRLVVLEYLVDTQLRLGMYREVLTELAALTADNPYHEGLHAQYMRALYLNGRRAQALELFQRLRVNLVNHLGLEPGPMAQELHRSILNAESIDAQGNLRRPTGDIVRMSSSGAVRVY</sequence>
<feature type="domain" description="OmpR/PhoB-type" evidence="7">
    <location>
        <begin position="3"/>
        <end position="115"/>
    </location>
</feature>
<keyword evidence="5" id="KW-0804">Transcription</keyword>
<dbReference type="InterPro" id="IPR036388">
    <property type="entry name" value="WH-like_DNA-bd_sf"/>
</dbReference>
<dbReference type="PROSITE" id="PS51755">
    <property type="entry name" value="OMPR_PHOB"/>
    <property type="match status" value="1"/>
</dbReference>
<dbReference type="PANTHER" id="PTHR35807">
    <property type="entry name" value="TRANSCRIPTIONAL REGULATOR REDD-RELATED"/>
    <property type="match status" value="1"/>
</dbReference>
<accession>A0A291NN02</accession>
<dbReference type="SUPFAM" id="SSF48452">
    <property type="entry name" value="TPR-like"/>
    <property type="match status" value="1"/>
</dbReference>
<keyword evidence="2" id="KW-0902">Two-component regulatory system</keyword>
<evidence type="ECO:0000256" key="2">
    <source>
        <dbReference type="ARBA" id="ARBA00023012"/>
    </source>
</evidence>
<dbReference type="GO" id="GO:0003677">
    <property type="term" value="F:DNA binding"/>
    <property type="evidence" value="ECO:0007669"/>
    <property type="project" value="UniProtKB-UniRule"/>
</dbReference>
<keyword evidence="4 6" id="KW-0238">DNA-binding</keyword>
<dbReference type="GO" id="GO:0000160">
    <property type="term" value="P:phosphorelay signal transduction system"/>
    <property type="evidence" value="ECO:0007669"/>
    <property type="project" value="UniProtKB-KW"/>
</dbReference>
<evidence type="ECO:0000259" key="7">
    <source>
        <dbReference type="PROSITE" id="PS51755"/>
    </source>
</evidence>
<dbReference type="Pfam" id="PF03704">
    <property type="entry name" value="BTAD"/>
    <property type="match status" value="1"/>
</dbReference>
<evidence type="ECO:0000256" key="4">
    <source>
        <dbReference type="ARBA" id="ARBA00023125"/>
    </source>
</evidence>
<dbReference type="InterPro" id="IPR001867">
    <property type="entry name" value="OmpR/PhoB-type_DNA-bd"/>
</dbReference>
<reference evidence="8" key="1">
    <citation type="journal article" date="2017" name="Org. Lett.">
        <title>Elucidating the Sugar Tailoring Steps in the Cytorhodin Biosynthetic Pathway.</title>
        <authorList>
            <person name="Gui C."/>
            <person name="Mo X."/>
            <person name="Gu Y.C."/>
            <person name="Ju J."/>
        </authorList>
    </citation>
    <scope>NUCLEOTIDE SEQUENCE</scope>
    <source>
        <strain evidence="8">SCSIO 1666</strain>
    </source>
</reference>
<evidence type="ECO:0000313" key="8">
    <source>
        <dbReference type="EMBL" id="ATJ00782.1"/>
    </source>
</evidence>
<dbReference type="GO" id="GO:0006355">
    <property type="term" value="P:regulation of DNA-templated transcription"/>
    <property type="evidence" value="ECO:0007669"/>
    <property type="project" value="InterPro"/>
</dbReference>
<keyword evidence="3" id="KW-0805">Transcription regulation</keyword>
<protein>
    <submittedName>
        <fullName evidence="8">Transcriptional regulator</fullName>
    </submittedName>
</protein>
<comment type="similarity">
    <text evidence="1">Belongs to the AfsR/DnrI/RedD regulatory family.</text>
</comment>
<dbReference type="InterPro" id="IPR016032">
    <property type="entry name" value="Sig_transdc_resp-reg_C-effctor"/>
</dbReference>
<dbReference type="InterPro" id="IPR005158">
    <property type="entry name" value="BTAD"/>
</dbReference>
<dbReference type="Pfam" id="PF00486">
    <property type="entry name" value="Trans_reg_C"/>
    <property type="match status" value="1"/>
</dbReference>
<dbReference type="AlphaFoldDB" id="A0A291NN02"/>
<evidence type="ECO:0000256" key="1">
    <source>
        <dbReference type="ARBA" id="ARBA00005820"/>
    </source>
</evidence>
<dbReference type="PANTHER" id="PTHR35807:SF1">
    <property type="entry name" value="TRANSCRIPTIONAL REGULATOR REDD"/>
    <property type="match status" value="1"/>
</dbReference>
<dbReference type="Gene3D" id="1.25.40.10">
    <property type="entry name" value="Tetratricopeptide repeat domain"/>
    <property type="match status" value="1"/>
</dbReference>
<dbReference type="CDD" id="cd15831">
    <property type="entry name" value="BTAD"/>
    <property type="match status" value="1"/>
</dbReference>
<dbReference type="SMART" id="SM00862">
    <property type="entry name" value="Trans_reg_C"/>
    <property type="match status" value="1"/>
</dbReference>
<organism evidence="8">
    <name type="scientific">Streptomyces sp. SCSIO 1666</name>
    <dbReference type="NCBI Taxonomy" id="861528"/>
    <lineage>
        <taxon>Bacteria</taxon>
        <taxon>Bacillati</taxon>
        <taxon>Actinomycetota</taxon>
        <taxon>Actinomycetes</taxon>
        <taxon>Kitasatosporales</taxon>
        <taxon>Streptomycetaceae</taxon>
        <taxon>Streptomyces</taxon>
    </lineage>
</organism>
<dbReference type="SMART" id="SM01043">
    <property type="entry name" value="BTAD"/>
    <property type="match status" value="1"/>
</dbReference>
<dbReference type="EMBL" id="MF773975">
    <property type="protein sequence ID" value="ATJ00782.1"/>
    <property type="molecule type" value="Genomic_DNA"/>
</dbReference>
<dbReference type="InterPro" id="IPR051677">
    <property type="entry name" value="AfsR-DnrI-RedD_regulator"/>
</dbReference>
<name>A0A291NN02_9ACTN</name>
<evidence type="ECO:0000256" key="5">
    <source>
        <dbReference type="ARBA" id="ARBA00023163"/>
    </source>
</evidence>
<proteinExistence type="inferred from homology"/>
<feature type="DNA-binding region" description="OmpR/PhoB-type" evidence="6">
    <location>
        <begin position="3"/>
        <end position="115"/>
    </location>
</feature>
<evidence type="ECO:0000256" key="6">
    <source>
        <dbReference type="PROSITE-ProRule" id="PRU01091"/>
    </source>
</evidence>
<dbReference type="InterPro" id="IPR011990">
    <property type="entry name" value="TPR-like_helical_dom_sf"/>
</dbReference>
<dbReference type="Gene3D" id="1.10.10.10">
    <property type="entry name" value="Winged helix-like DNA-binding domain superfamily/Winged helix DNA-binding domain"/>
    <property type="match status" value="1"/>
</dbReference>
<dbReference type="SUPFAM" id="SSF46894">
    <property type="entry name" value="C-terminal effector domain of the bipartite response regulators"/>
    <property type="match status" value="1"/>
</dbReference>
<evidence type="ECO:0000256" key="3">
    <source>
        <dbReference type="ARBA" id="ARBA00023015"/>
    </source>
</evidence>